<keyword evidence="3 6" id="KW-0812">Transmembrane</keyword>
<comment type="similarity">
    <text evidence="2">Belongs to the oxidase-dependent Fe transporter (OFeT) (TC 9.A.10.1) family.</text>
</comment>
<dbReference type="Proteomes" id="UP000199520">
    <property type="component" value="Unassembled WGS sequence"/>
</dbReference>
<feature type="transmembrane region" description="Helical" evidence="6">
    <location>
        <begin position="368"/>
        <end position="384"/>
    </location>
</feature>
<keyword evidence="9" id="KW-1185">Reference proteome</keyword>
<dbReference type="RefSeq" id="WP_090939294.1">
    <property type="nucleotide sequence ID" value="NZ_FOTS01000030.1"/>
</dbReference>
<dbReference type="EMBL" id="FOTS01000030">
    <property type="protein sequence ID" value="SFL98868.1"/>
    <property type="molecule type" value="Genomic_DNA"/>
</dbReference>
<evidence type="ECO:0000256" key="7">
    <source>
        <dbReference type="SAM" id="SignalP"/>
    </source>
</evidence>
<keyword evidence="7" id="KW-0732">Signal</keyword>
<dbReference type="PANTHER" id="PTHR31632:SF2">
    <property type="entry name" value="PLASMA MEMBRANE IRON PERMEASE"/>
    <property type="match status" value="1"/>
</dbReference>
<comment type="subcellular location">
    <subcellularLocation>
        <location evidence="1">Membrane</location>
        <topology evidence="1">Multi-pass membrane protein</topology>
    </subcellularLocation>
</comment>
<evidence type="ECO:0000256" key="1">
    <source>
        <dbReference type="ARBA" id="ARBA00004141"/>
    </source>
</evidence>
<accession>A0A1I4M6C9</accession>
<name>A0A1I4M6C9_9FIRM</name>
<dbReference type="GO" id="GO:0015093">
    <property type="term" value="F:ferrous iron transmembrane transporter activity"/>
    <property type="evidence" value="ECO:0007669"/>
    <property type="project" value="TreeGrafter"/>
</dbReference>
<feature type="chain" id="PRO_5011612899" evidence="7">
    <location>
        <begin position="23"/>
        <end position="395"/>
    </location>
</feature>
<proteinExistence type="inferred from homology"/>
<sequence>MRKWLLVVIMAFIVVSQGMVFAAPKWDAVVDKIEKTMDQSLTVYKSGDTAGAKKIVNDAYYGMYEKDGLEKAVNSTVSAKRANLTEYKFSTIKKLMTNQAPEADVKKQMKELIGMMREDIAQMDGGGKQSSSMATFWPAFLIMVREGAEAILVIGAIIAYLIKSGNSEKTQVIYNYSGAAIVASFLTAILFRSVINLSGASQEIMEGMTMLVAVFVLLSVGHWMSSKSDEKSWGNYIEGKVQSSLTKNNTFSLGVAAFLAVYREGAEVVLFYQALFNDAGDDMQMIWLGFGAGCLALVVIFAVVRYGSVRIPLKPFFQGTSILMFILAISFAGGGVKELQEGGLIGVTLLEGMPMFDLLGIYPTVETLLPQLFLILMVAGNVMYQKRKKIREVVS</sequence>
<reference evidence="9" key="1">
    <citation type="submission" date="2016-10" db="EMBL/GenBank/DDBJ databases">
        <authorList>
            <person name="Varghese N."/>
            <person name="Submissions S."/>
        </authorList>
    </citation>
    <scope>NUCLEOTIDE SEQUENCE [LARGE SCALE GENOMIC DNA]</scope>
    <source>
        <strain evidence="9">DSM 13327</strain>
    </source>
</reference>
<organism evidence="8 9">
    <name type="scientific">Pelosinus propionicus DSM 13327</name>
    <dbReference type="NCBI Taxonomy" id="1123291"/>
    <lineage>
        <taxon>Bacteria</taxon>
        <taxon>Bacillati</taxon>
        <taxon>Bacillota</taxon>
        <taxon>Negativicutes</taxon>
        <taxon>Selenomonadales</taxon>
        <taxon>Sporomusaceae</taxon>
        <taxon>Pelosinus</taxon>
    </lineage>
</organism>
<protein>
    <submittedName>
        <fullName evidence="8">High-affinity iron transporter</fullName>
    </submittedName>
</protein>
<feature type="transmembrane region" description="Helical" evidence="6">
    <location>
        <begin position="173"/>
        <end position="195"/>
    </location>
</feature>
<dbReference type="PANTHER" id="PTHR31632">
    <property type="entry name" value="IRON TRANSPORTER FTH1"/>
    <property type="match status" value="1"/>
</dbReference>
<dbReference type="STRING" id="1123291.SAMN04490355_103019"/>
<dbReference type="OrthoDB" id="8215804at2"/>
<keyword evidence="5 6" id="KW-0472">Membrane</keyword>
<evidence type="ECO:0000256" key="6">
    <source>
        <dbReference type="SAM" id="Phobius"/>
    </source>
</evidence>
<keyword evidence="4 6" id="KW-1133">Transmembrane helix</keyword>
<dbReference type="InterPro" id="IPR004923">
    <property type="entry name" value="FTR1/Fip1/EfeU"/>
</dbReference>
<feature type="transmembrane region" description="Helical" evidence="6">
    <location>
        <begin position="207"/>
        <end position="224"/>
    </location>
</feature>
<evidence type="ECO:0000313" key="8">
    <source>
        <dbReference type="EMBL" id="SFL98868.1"/>
    </source>
</evidence>
<gene>
    <name evidence="8" type="ORF">SAMN04490355_103019</name>
</gene>
<feature type="transmembrane region" description="Helical" evidence="6">
    <location>
        <begin position="136"/>
        <end position="161"/>
    </location>
</feature>
<evidence type="ECO:0000256" key="3">
    <source>
        <dbReference type="ARBA" id="ARBA00022692"/>
    </source>
</evidence>
<dbReference type="GO" id="GO:0033573">
    <property type="term" value="C:high-affinity iron permease complex"/>
    <property type="evidence" value="ECO:0007669"/>
    <property type="project" value="InterPro"/>
</dbReference>
<feature type="transmembrane region" description="Helical" evidence="6">
    <location>
        <begin position="285"/>
        <end position="304"/>
    </location>
</feature>
<evidence type="ECO:0000313" key="9">
    <source>
        <dbReference type="Proteomes" id="UP000199520"/>
    </source>
</evidence>
<dbReference type="Pfam" id="PF03239">
    <property type="entry name" value="FTR1"/>
    <property type="match status" value="1"/>
</dbReference>
<evidence type="ECO:0000256" key="4">
    <source>
        <dbReference type="ARBA" id="ARBA00022989"/>
    </source>
</evidence>
<feature type="signal peptide" evidence="7">
    <location>
        <begin position="1"/>
        <end position="22"/>
    </location>
</feature>
<evidence type="ECO:0000256" key="5">
    <source>
        <dbReference type="ARBA" id="ARBA00023136"/>
    </source>
</evidence>
<feature type="transmembrane region" description="Helical" evidence="6">
    <location>
        <begin position="316"/>
        <end position="336"/>
    </location>
</feature>
<evidence type="ECO:0000256" key="2">
    <source>
        <dbReference type="ARBA" id="ARBA00008333"/>
    </source>
</evidence>
<dbReference type="AlphaFoldDB" id="A0A1I4M6C9"/>